<keyword evidence="2" id="KW-0238">DNA-binding</keyword>
<keyword evidence="3" id="KW-1185">Reference proteome</keyword>
<dbReference type="InterPro" id="IPR036388">
    <property type="entry name" value="WH-like_DNA-bd_sf"/>
</dbReference>
<sequence>MSSLAQKPNMSQSSLSQHLKKMRDLKVVSAGRDAQTVYYSSQNEGVATILASLTQIFASRKTVEPAT</sequence>
<accession>A0A7W9Y9H8</accession>
<comment type="caution">
    <text evidence="2">The sequence shown here is derived from an EMBL/GenBank/DDBJ whole genome shotgun (WGS) entry which is preliminary data.</text>
</comment>
<reference evidence="2 3" key="1">
    <citation type="submission" date="2020-08" db="EMBL/GenBank/DDBJ databases">
        <title>Genomic Encyclopedia of Type Strains, Phase IV (KMG-IV): sequencing the most valuable type-strain genomes for metagenomic binning, comparative biology and taxonomic classification.</title>
        <authorList>
            <person name="Goeker M."/>
        </authorList>
    </citation>
    <scope>NUCLEOTIDE SEQUENCE [LARGE SCALE GENOMIC DNA]</scope>
    <source>
        <strain evidence="2 3">DSM 100734</strain>
    </source>
</reference>
<evidence type="ECO:0000313" key="2">
    <source>
        <dbReference type="EMBL" id="MBB6164505.1"/>
    </source>
</evidence>
<dbReference type="SUPFAM" id="SSF46785">
    <property type="entry name" value="Winged helix' DNA-binding domain"/>
    <property type="match status" value="1"/>
</dbReference>
<dbReference type="PROSITE" id="PS50987">
    <property type="entry name" value="HTH_ARSR_2"/>
    <property type="match status" value="1"/>
</dbReference>
<dbReference type="InterPro" id="IPR001845">
    <property type="entry name" value="HTH_ArsR_DNA-bd_dom"/>
</dbReference>
<dbReference type="Gene3D" id="1.10.10.10">
    <property type="entry name" value="Winged helix-like DNA-binding domain superfamily/Winged helix DNA-binding domain"/>
    <property type="match status" value="1"/>
</dbReference>
<gene>
    <name evidence="2" type="ORF">HNQ72_004350</name>
</gene>
<feature type="domain" description="HTH arsR-type" evidence="1">
    <location>
        <begin position="1"/>
        <end position="61"/>
    </location>
</feature>
<proteinExistence type="predicted"/>
<dbReference type="CDD" id="cd00090">
    <property type="entry name" value="HTH_ARSR"/>
    <property type="match status" value="1"/>
</dbReference>
<dbReference type="GO" id="GO:0003700">
    <property type="term" value="F:DNA-binding transcription factor activity"/>
    <property type="evidence" value="ECO:0007669"/>
    <property type="project" value="InterPro"/>
</dbReference>
<dbReference type="EMBL" id="JACHEG010000006">
    <property type="protein sequence ID" value="MBB6164505.1"/>
    <property type="molecule type" value="Genomic_DNA"/>
</dbReference>
<evidence type="ECO:0000313" key="3">
    <source>
        <dbReference type="Proteomes" id="UP000547879"/>
    </source>
</evidence>
<dbReference type="GO" id="GO:0003677">
    <property type="term" value="F:DNA binding"/>
    <property type="evidence" value="ECO:0007669"/>
    <property type="project" value="UniProtKB-KW"/>
</dbReference>
<dbReference type="Pfam" id="PF01022">
    <property type="entry name" value="HTH_5"/>
    <property type="match status" value="1"/>
</dbReference>
<dbReference type="AlphaFoldDB" id="A0A7W9Y9H8"/>
<dbReference type="Proteomes" id="UP000547879">
    <property type="component" value="Unassembled WGS sequence"/>
</dbReference>
<protein>
    <submittedName>
        <fullName evidence="2">DNA-binding transcriptional ArsR family regulator</fullName>
    </submittedName>
</protein>
<evidence type="ECO:0000259" key="1">
    <source>
        <dbReference type="PROSITE" id="PS50987"/>
    </source>
</evidence>
<dbReference type="InterPro" id="IPR036390">
    <property type="entry name" value="WH_DNA-bd_sf"/>
</dbReference>
<dbReference type="InterPro" id="IPR011991">
    <property type="entry name" value="ArsR-like_HTH"/>
</dbReference>
<organism evidence="2 3">
    <name type="scientific">Rhizobium wenxiniae</name>
    <dbReference type="NCBI Taxonomy" id="1737357"/>
    <lineage>
        <taxon>Bacteria</taxon>
        <taxon>Pseudomonadati</taxon>
        <taxon>Pseudomonadota</taxon>
        <taxon>Alphaproteobacteria</taxon>
        <taxon>Hyphomicrobiales</taxon>
        <taxon>Rhizobiaceae</taxon>
        <taxon>Rhizobium/Agrobacterium group</taxon>
        <taxon>Rhizobium</taxon>
    </lineage>
</organism>
<name>A0A7W9Y9H8_9HYPH</name>